<dbReference type="Pfam" id="PF03734">
    <property type="entry name" value="YkuD"/>
    <property type="match status" value="1"/>
</dbReference>
<dbReference type="RefSeq" id="WP_008954056.1">
    <property type="nucleotide sequence ID" value="NZ_ACIS01000005.1"/>
</dbReference>
<dbReference type="CDD" id="cd16913">
    <property type="entry name" value="YkuD_like"/>
    <property type="match status" value="1"/>
</dbReference>
<dbReference type="UniPathway" id="UPA00219"/>
<dbReference type="PANTHER" id="PTHR30582:SF24">
    <property type="entry name" value="L,D-TRANSPEPTIDASE ERFK_SRFK-RELATED"/>
    <property type="match status" value="1"/>
</dbReference>
<dbReference type="CDD" id="cd00118">
    <property type="entry name" value="LysM"/>
    <property type="match status" value="1"/>
</dbReference>
<feature type="domain" description="L,D-TPase catalytic" evidence="11">
    <location>
        <begin position="95"/>
        <end position="236"/>
    </location>
</feature>
<evidence type="ECO:0000313" key="13">
    <source>
        <dbReference type="Proteomes" id="UP000003165"/>
    </source>
</evidence>
<name>B9Z3V1_9NEIS</name>
<feature type="signal peptide" evidence="10">
    <location>
        <begin position="1"/>
        <end position="25"/>
    </location>
</feature>
<dbReference type="InterPro" id="IPR018392">
    <property type="entry name" value="LysM"/>
</dbReference>
<feature type="chain" id="PRO_5002895181" evidence="10">
    <location>
        <begin position="26"/>
        <end position="348"/>
    </location>
</feature>
<dbReference type="EMBL" id="ACIS01000005">
    <property type="protein sequence ID" value="EEG08528.1"/>
    <property type="molecule type" value="Genomic_DNA"/>
</dbReference>
<dbReference type="InterPro" id="IPR005490">
    <property type="entry name" value="LD_TPept_cat_dom"/>
</dbReference>
<dbReference type="GO" id="GO:0071555">
    <property type="term" value="P:cell wall organization"/>
    <property type="evidence" value="ECO:0007669"/>
    <property type="project" value="UniProtKB-UniRule"/>
</dbReference>
<dbReference type="Proteomes" id="UP000003165">
    <property type="component" value="Unassembled WGS sequence"/>
</dbReference>
<keyword evidence="3" id="KW-0328">Glycosyltransferase</keyword>
<dbReference type="GO" id="GO:0008360">
    <property type="term" value="P:regulation of cell shape"/>
    <property type="evidence" value="ECO:0007669"/>
    <property type="project" value="UniProtKB-UniRule"/>
</dbReference>
<dbReference type="GO" id="GO:0018104">
    <property type="term" value="P:peptidoglycan-protein cross-linking"/>
    <property type="evidence" value="ECO:0007669"/>
    <property type="project" value="TreeGrafter"/>
</dbReference>
<comment type="pathway">
    <text evidence="1 9">Cell wall biogenesis; peptidoglycan biosynthesis.</text>
</comment>
<organism evidence="12 13">
    <name type="scientific">Pseudogulbenkiania ferrooxidans 2002</name>
    <dbReference type="NCBI Taxonomy" id="279714"/>
    <lineage>
        <taxon>Bacteria</taxon>
        <taxon>Pseudomonadati</taxon>
        <taxon>Pseudomonadota</taxon>
        <taxon>Betaproteobacteria</taxon>
        <taxon>Neisseriales</taxon>
        <taxon>Chromobacteriaceae</taxon>
        <taxon>Pseudogulbenkiania</taxon>
    </lineage>
</organism>
<comment type="caution">
    <text evidence="12">The sequence shown here is derived from an EMBL/GenBank/DDBJ whole genome shotgun (WGS) entry which is preliminary data.</text>
</comment>
<dbReference type="GO" id="GO:0016757">
    <property type="term" value="F:glycosyltransferase activity"/>
    <property type="evidence" value="ECO:0007669"/>
    <property type="project" value="UniProtKB-KW"/>
</dbReference>
<dbReference type="SUPFAM" id="SSF141523">
    <property type="entry name" value="L,D-transpeptidase catalytic domain-like"/>
    <property type="match status" value="1"/>
</dbReference>
<dbReference type="InterPro" id="IPR050979">
    <property type="entry name" value="LD-transpeptidase"/>
</dbReference>
<keyword evidence="5" id="KW-0378">Hydrolase</keyword>
<evidence type="ECO:0000259" key="11">
    <source>
        <dbReference type="PROSITE" id="PS52029"/>
    </source>
</evidence>
<gene>
    <name evidence="12" type="ORF">FuraDRAFT_2036</name>
</gene>
<dbReference type="GO" id="GO:0071972">
    <property type="term" value="F:peptidoglycan L,D-transpeptidase activity"/>
    <property type="evidence" value="ECO:0007669"/>
    <property type="project" value="TreeGrafter"/>
</dbReference>
<dbReference type="Gene3D" id="2.40.440.10">
    <property type="entry name" value="L,D-transpeptidase catalytic domain-like"/>
    <property type="match status" value="1"/>
</dbReference>
<evidence type="ECO:0000256" key="7">
    <source>
        <dbReference type="ARBA" id="ARBA00022984"/>
    </source>
</evidence>
<dbReference type="PROSITE" id="PS52029">
    <property type="entry name" value="LD_TPASE"/>
    <property type="match status" value="1"/>
</dbReference>
<keyword evidence="4" id="KW-0808">Transferase</keyword>
<comment type="similarity">
    <text evidence="2">Belongs to the YkuD family.</text>
</comment>
<sequence length="348" mass="38271" precursor="true">MSRSLARLVLPITLAVIGLAPAAAATFTLPTDGSTVVGQVLVVEPTGNNTLPDIARHYDIGYEEIARANPEQSVWTPHGAVVVPRQFILPPKPWQGVVLNIPQRRLYYFPATTKGQPPQQVITYPISIAREGWSTPLGATRIKAKFKDPAWFVPKSIRDEHLREDGVELPEYFPPGPDNPMGMLAMQTGFPGIFIHATNRPWGVGLRTSHGCLHLYPEDAAQIFPQMKVGTPVRVIDEPVLVGNDGGRWVMATFEPVDEYPDKVPLEQRVAQALSTVPLPPDEIDQERVTQLTTTPQPVPVALSASELGLDDWLSELPVEPYNFEPYGIDANNALLPRLPASEEIELP</sequence>
<evidence type="ECO:0000256" key="3">
    <source>
        <dbReference type="ARBA" id="ARBA00022676"/>
    </source>
</evidence>
<proteinExistence type="inferred from homology"/>
<feature type="active site" description="Nucleophile" evidence="9">
    <location>
        <position position="212"/>
    </location>
</feature>
<feature type="active site" description="Proton donor/acceptor" evidence="9">
    <location>
        <position position="196"/>
    </location>
</feature>
<evidence type="ECO:0000256" key="8">
    <source>
        <dbReference type="ARBA" id="ARBA00023316"/>
    </source>
</evidence>
<dbReference type="GO" id="GO:0005576">
    <property type="term" value="C:extracellular region"/>
    <property type="evidence" value="ECO:0007669"/>
    <property type="project" value="TreeGrafter"/>
</dbReference>
<dbReference type="AlphaFoldDB" id="B9Z3V1"/>
<evidence type="ECO:0000256" key="1">
    <source>
        <dbReference type="ARBA" id="ARBA00004752"/>
    </source>
</evidence>
<evidence type="ECO:0000256" key="6">
    <source>
        <dbReference type="ARBA" id="ARBA00022960"/>
    </source>
</evidence>
<evidence type="ECO:0000256" key="10">
    <source>
        <dbReference type="SAM" id="SignalP"/>
    </source>
</evidence>
<dbReference type="eggNOG" id="COG1376">
    <property type="taxonomic scope" value="Bacteria"/>
</dbReference>
<protein>
    <submittedName>
        <fullName evidence="12">ErfK/YbiS/YcfS/YnhG family protein</fullName>
    </submittedName>
</protein>
<dbReference type="PANTHER" id="PTHR30582">
    <property type="entry name" value="L,D-TRANSPEPTIDASE"/>
    <property type="match status" value="1"/>
</dbReference>
<keyword evidence="10" id="KW-0732">Signal</keyword>
<evidence type="ECO:0000256" key="2">
    <source>
        <dbReference type="ARBA" id="ARBA00005992"/>
    </source>
</evidence>
<evidence type="ECO:0000313" key="12">
    <source>
        <dbReference type="EMBL" id="EEG08528.1"/>
    </source>
</evidence>
<evidence type="ECO:0000256" key="9">
    <source>
        <dbReference type="PROSITE-ProRule" id="PRU01373"/>
    </source>
</evidence>
<dbReference type="InterPro" id="IPR038063">
    <property type="entry name" value="Transpep_catalytic_dom"/>
</dbReference>
<keyword evidence="7 9" id="KW-0573">Peptidoglycan synthesis</keyword>
<reference evidence="12 13" key="1">
    <citation type="submission" date="2009-02" db="EMBL/GenBank/DDBJ databases">
        <title>Sequencing of the draft genome and assembly of Lutiella nitroferrum 2002.</title>
        <authorList>
            <consortium name="US DOE Joint Genome Institute (JGI-PGF)"/>
            <person name="Lucas S."/>
            <person name="Copeland A."/>
            <person name="Lapidus A."/>
            <person name="Glavina del Rio T."/>
            <person name="Tice H."/>
            <person name="Bruce D."/>
            <person name="Goodwin L."/>
            <person name="Pitluck S."/>
            <person name="Larimer F."/>
            <person name="Land M.L."/>
            <person name="Hauser L."/>
            <person name="Coates J.D."/>
        </authorList>
    </citation>
    <scope>NUCLEOTIDE SEQUENCE [LARGE SCALE GENOMIC DNA]</scope>
    <source>
        <strain evidence="12 13">2002</strain>
    </source>
</reference>
<accession>B9Z3V1</accession>
<evidence type="ECO:0000256" key="5">
    <source>
        <dbReference type="ARBA" id="ARBA00022801"/>
    </source>
</evidence>
<keyword evidence="6 9" id="KW-0133">Cell shape</keyword>
<keyword evidence="8 9" id="KW-0961">Cell wall biogenesis/degradation</keyword>
<keyword evidence="13" id="KW-1185">Reference proteome</keyword>
<evidence type="ECO:0000256" key="4">
    <source>
        <dbReference type="ARBA" id="ARBA00022679"/>
    </source>
</evidence>